<evidence type="ECO:0000256" key="3">
    <source>
        <dbReference type="ARBA" id="ARBA00023237"/>
    </source>
</evidence>
<evidence type="ECO:0000256" key="1">
    <source>
        <dbReference type="ARBA" id="ARBA00004442"/>
    </source>
</evidence>
<dbReference type="PANTHER" id="PTHR40980:SF4">
    <property type="entry name" value="TONB-DEPENDENT RECEPTOR-LIKE BETA-BARREL DOMAIN-CONTAINING PROTEIN"/>
    <property type="match status" value="1"/>
</dbReference>
<keyword evidence="2" id="KW-0472">Membrane</keyword>
<feature type="non-terminal residue" evidence="5">
    <location>
        <position position="1"/>
    </location>
</feature>
<dbReference type="InterPro" id="IPR041700">
    <property type="entry name" value="OMP_b-brl_3"/>
</dbReference>
<dbReference type="EMBL" id="JAOCKX010000144">
    <property type="protein sequence ID" value="MDH2135419.1"/>
    <property type="molecule type" value="Genomic_DNA"/>
</dbReference>
<dbReference type="SUPFAM" id="SSF56935">
    <property type="entry name" value="Porins"/>
    <property type="match status" value="1"/>
</dbReference>
<dbReference type="Gene3D" id="2.40.170.20">
    <property type="entry name" value="TonB-dependent receptor, beta-barrel domain"/>
    <property type="match status" value="1"/>
</dbReference>
<evidence type="ECO:0000313" key="5">
    <source>
        <dbReference type="EMBL" id="MDH2135419.1"/>
    </source>
</evidence>
<comment type="caution">
    <text evidence="5">The sequence shown here is derived from an EMBL/GenBank/DDBJ whole genome shotgun (WGS) entry which is preliminary data.</text>
</comment>
<name>A0AA43BFA4_SPHYA</name>
<dbReference type="InterPro" id="IPR036942">
    <property type="entry name" value="Beta-barrel_TonB_sf"/>
</dbReference>
<sequence>DSGAPTVNRQTGRFTYDGTVGRLSGKASYKLDSKTSISAQLGGGGGHDIVTDKVNYLAVTPDFSPFSEHRRLSSVASFVTGELNLDHAGAREGEALNAAVQFYTNPGVHDVTNARFSDGRRYRIDLQKPSTSIDMQIDWKHPMAPGQILSMGSAWHLDDTTQHYRFISNDSTGSFGSDMNDAYDARSGTFSAYASFQQTFGSLTIAPGLRGEANRRRISSHGADDIRINRANFFPSFHASYKLNKQLQFGASFSKRIDRVPLEYLRPYGTVEDAYTLFEGNPHLKDQSTNAYEASVQFRPGKVEAGATVYLRETRQLWSKNYLVNAAGTSVYNYVNSGNSWNSGAQFDLSFPIVPRLKASTSANLFNERTPIDTTDGRGTQRTFRYSTNATFEWNGKDRGSVPGDVAQLQWSYNSPSREYQIRKSSWFDLSASYTHSLDRTLSLSGTFRYSGRTNQRLIAPSVEEISSRQRTPEVQLKLQKTL</sequence>
<feature type="domain" description="Outer membrane protein beta-barrel" evidence="4">
    <location>
        <begin position="93"/>
        <end position="445"/>
    </location>
</feature>
<dbReference type="PANTHER" id="PTHR40980">
    <property type="entry name" value="PLUG DOMAIN-CONTAINING PROTEIN"/>
    <property type="match status" value="1"/>
</dbReference>
<dbReference type="RefSeq" id="WP_279776446.1">
    <property type="nucleotide sequence ID" value="NZ_JAOCKX010000144.1"/>
</dbReference>
<dbReference type="AlphaFoldDB" id="A0AA43BFA4"/>
<protein>
    <submittedName>
        <fullName evidence="5">Outer membrane beta-barrel family protein</fullName>
    </submittedName>
</protein>
<gene>
    <name evidence="5" type="ORF">N5J77_30350</name>
</gene>
<reference evidence="5" key="1">
    <citation type="submission" date="2022-09" db="EMBL/GenBank/DDBJ databases">
        <title>Intensive care unit water sources are persistently colonized with multi-drug resistant bacteria and are the site of extensive horizontal gene transfer of antibiotic resistance genes.</title>
        <authorList>
            <person name="Diorio-Toth L."/>
        </authorList>
    </citation>
    <scope>NUCLEOTIDE SEQUENCE</scope>
    <source>
        <strain evidence="5">GD03659</strain>
    </source>
</reference>
<dbReference type="Pfam" id="PF14905">
    <property type="entry name" value="OMP_b-brl_3"/>
    <property type="match status" value="1"/>
</dbReference>
<dbReference type="Proteomes" id="UP001162318">
    <property type="component" value="Unassembled WGS sequence"/>
</dbReference>
<comment type="subcellular location">
    <subcellularLocation>
        <location evidence="1">Cell outer membrane</location>
    </subcellularLocation>
</comment>
<accession>A0AA43BFA4</accession>
<evidence type="ECO:0000256" key="2">
    <source>
        <dbReference type="ARBA" id="ARBA00023136"/>
    </source>
</evidence>
<keyword evidence="3" id="KW-0998">Cell outer membrane</keyword>
<evidence type="ECO:0000259" key="4">
    <source>
        <dbReference type="Pfam" id="PF14905"/>
    </source>
</evidence>
<organism evidence="5 6">
    <name type="scientific">Sphingobium yanoikuyae</name>
    <name type="common">Sphingomonas yanoikuyae</name>
    <dbReference type="NCBI Taxonomy" id="13690"/>
    <lineage>
        <taxon>Bacteria</taxon>
        <taxon>Pseudomonadati</taxon>
        <taxon>Pseudomonadota</taxon>
        <taxon>Alphaproteobacteria</taxon>
        <taxon>Sphingomonadales</taxon>
        <taxon>Sphingomonadaceae</taxon>
        <taxon>Sphingobium</taxon>
    </lineage>
</organism>
<evidence type="ECO:0000313" key="6">
    <source>
        <dbReference type="Proteomes" id="UP001162318"/>
    </source>
</evidence>
<dbReference type="GO" id="GO:0009279">
    <property type="term" value="C:cell outer membrane"/>
    <property type="evidence" value="ECO:0007669"/>
    <property type="project" value="UniProtKB-SubCell"/>
</dbReference>
<proteinExistence type="predicted"/>